<keyword evidence="7" id="KW-1005">Bacterial flagellum biogenesis</keyword>
<dbReference type="InterPro" id="IPR001712">
    <property type="entry name" value="T3SS_FHIPEP"/>
</dbReference>
<evidence type="ECO:0000313" key="9">
    <source>
        <dbReference type="EMBL" id="SUX31257.1"/>
    </source>
</evidence>
<dbReference type="Gene3D" id="3.40.50.12790">
    <property type="entry name" value="FHIPEP family, domain 4"/>
    <property type="match status" value="1"/>
</dbReference>
<sequence>MDSILQILRTMKITQLAGPLLIILILMMMILPLPPVLLDIFFTFNIAVSVIVLLVGINVRKPLDFSSFPSVLLITTMLRLSLNVASSRVVLLEGHTGPDAAGKVIESFSHFLVGGNVAIGIVVFIIITIINFVVITKGAGRIAEVSARFTLDAMPGKQMAIDADLNAGLIGEDEARKRRSTIAEEANFFGAMDGASKYVRGDAMAGILIILINVIGGLIVGVVQHDLPVGQAAETYTLLSIGDGLVAQIPALIISTAAGIVVTRVGTDQDMSEQFLGQLFTKPQVLYITSAVIGMIGLIPNMPHFAFLLIAGSLLALARGMERRNRLRREKELQAAVQPAAAPEQQAAEVGWHDVQHVDQLGMEVGYRLIPLVDRTQDGELLRRIRGIRKKIAQDLGFLVPPVHIRDNLEIKPNAYRILLKGVELGKGEAFIGQFLAINPGMVSKEIAGAATTDPAFGLPAVWIDAGKREEAQSLGYTVVDASTVVATHISNLLQTHSAELLGREEVQALIDHQAKESPKLIEDLVPKVVPVSILQKVLQQLLSEGIHIRDFRTIVETLADHVPQNQDIDELTSAVRTALSRVIVQQLFPGEAELPLMTLEPALENVLMQAVQSKAGGGLEPGLAENLLSSAAQQTEQVEIQGYNPVLLTAPGLRPLLARFLRRALPQLRVISHNEIPDNKSIRIIAVIGGSKG</sequence>
<feature type="transmembrane region" description="Helical" evidence="7">
    <location>
        <begin position="205"/>
        <end position="225"/>
    </location>
</feature>
<evidence type="ECO:0000256" key="3">
    <source>
        <dbReference type="ARBA" id="ARBA00022475"/>
    </source>
</evidence>
<evidence type="ECO:0000313" key="8">
    <source>
        <dbReference type="EMBL" id="OVE48724.1"/>
    </source>
</evidence>
<accession>A0A202BB08</accession>
<keyword evidence="4 7" id="KW-0812">Transmembrane</keyword>
<evidence type="ECO:0000313" key="11">
    <source>
        <dbReference type="Proteomes" id="UP000254029"/>
    </source>
</evidence>
<dbReference type="Gene3D" id="3.40.30.60">
    <property type="entry name" value="FHIPEP family, domain 1"/>
    <property type="match status" value="1"/>
</dbReference>
<accession>A0A1R0MPK9</accession>
<keyword evidence="8" id="KW-0969">Cilium</keyword>
<dbReference type="RefSeq" id="WP_011134580.1">
    <property type="nucleotide sequence ID" value="NZ_CP024028.1"/>
</dbReference>
<dbReference type="InterPro" id="IPR042194">
    <property type="entry name" value="FHIPEP_1"/>
</dbReference>
<evidence type="ECO:0000256" key="7">
    <source>
        <dbReference type="RuleBase" id="RU364093"/>
    </source>
</evidence>
<feature type="transmembrane region" description="Helical" evidence="7">
    <location>
        <begin position="16"/>
        <end position="34"/>
    </location>
</feature>
<feature type="transmembrane region" description="Helical" evidence="7">
    <location>
        <begin position="279"/>
        <end position="299"/>
    </location>
</feature>
<evidence type="ECO:0000256" key="1">
    <source>
        <dbReference type="ARBA" id="ARBA00004651"/>
    </source>
</evidence>
<dbReference type="InterPro" id="IPR025505">
    <property type="entry name" value="FHIPEP_CS"/>
</dbReference>
<comment type="subcellular location">
    <subcellularLocation>
        <location evidence="1 7">Cell membrane</location>
        <topology evidence="1 7">Multi-pass membrane protein</topology>
    </subcellularLocation>
</comment>
<reference evidence="9 11" key="2">
    <citation type="submission" date="2018-06" db="EMBL/GenBank/DDBJ databases">
        <authorList>
            <consortium name="Pathogen Informatics"/>
            <person name="Doyle S."/>
        </authorList>
    </citation>
    <scope>NUCLEOTIDE SEQUENCE [LARGE SCALE GENOMIC DNA]</scope>
    <source>
        <strain evidence="9 11">NCTC8684</strain>
    </source>
</reference>
<feature type="transmembrane region" description="Helical" evidence="7">
    <location>
        <begin position="71"/>
        <end position="91"/>
    </location>
</feature>
<comment type="function">
    <text evidence="7">Required for formation of the rod structure of the flagellar apparatus. Together with FliI and FliH, may constitute the export apparatus of flagellin.</text>
</comment>
<comment type="similarity">
    <text evidence="2 7">Belongs to the FHIPEP (flagella/HR/invasion proteins export pore) family.</text>
</comment>
<dbReference type="PIRSF" id="PIRSF005419">
    <property type="entry name" value="FlhA"/>
    <property type="match status" value="1"/>
</dbReference>
<dbReference type="AlphaFoldDB" id="A0A1R0MPK9"/>
<protein>
    <recommendedName>
        <fullName evidence="7">Flagellar biosynthesis protein FlhA</fullName>
    </recommendedName>
</protein>
<dbReference type="GO" id="GO:0044780">
    <property type="term" value="P:bacterial-type flagellum assembly"/>
    <property type="evidence" value="ECO:0007669"/>
    <property type="project" value="InterPro"/>
</dbReference>
<dbReference type="EMBL" id="UIGR01000001">
    <property type="protein sequence ID" value="SUX31257.1"/>
    <property type="molecule type" value="Genomic_DNA"/>
</dbReference>
<dbReference type="Proteomes" id="UP000196342">
    <property type="component" value="Unassembled WGS sequence"/>
</dbReference>
<keyword evidence="8" id="KW-0282">Flagellum</keyword>
<proteinExistence type="inferred from homology"/>
<feature type="transmembrane region" description="Helical" evidence="7">
    <location>
        <begin position="111"/>
        <end position="134"/>
    </location>
</feature>
<evidence type="ECO:0000256" key="6">
    <source>
        <dbReference type="ARBA" id="ARBA00023136"/>
    </source>
</evidence>
<dbReference type="Gene3D" id="1.10.8.540">
    <property type="entry name" value="FHIPEP family, domain 3"/>
    <property type="match status" value="1"/>
</dbReference>
<keyword evidence="7" id="KW-1006">Bacterial flagellum protein export</keyword>
<keyword evidence="7" id="KW-0653">Protein transport</keyword>
<evidence type="ECO:0000256" key="4">
    <source>
        <dbReference type="ARBA" id="ARBA00022692"/>
    </source>
</evidence>
<dbReference type="GO" id="GO:0005886">
    <property type="term" value="C:plasma membrane"/>
    <property type="evidence" value="ECO:0007669"/>
    <property type="project" value="UniProtKB-SubCell"/>
</dbReference>
<dbReference type="NCBIfam" id="TIGR01398">
    <property type="entry name" value="FlhA"/>
    <property type="match status" value="1"/>
</dbReference>
<organism evidence="8 10">
    <name type="scientific">Chromobacterium violaceum</name>
    <dbReference type="NCBI Taxonomy" id="536"/>
    <lineage>
        <taxon>Bacteria</taxon>
        <taxon>Pseudomonadati</taxon>
        <taxon>Pseudomonadota</taxon>
        <taxon>Betaproteobacteria</taxon>
        <taxon>Neisseriales</taxon>
        <taxon>Chromobacteriaceae</taxon>
        <taxon>Chromobacterium</taxon>
    </lineage>
</organism>
<dbReference type="InterPro" id="IPR042196">
    <property type="entry name" value="FHIPEP_4"/>
</dbReference>
<feature type="transmembrane region" description="Helical" evidence="7">
    <location>
        <begin position="40"/>
        <end position="59"/>
    </location>
</feature>
<dbReference type="OMA" id="RIRDNMQ"/>
<dbReference type="EMBL" id="NHOO01000006">
    <property type="protein sequence ID" value="OVE48724.1"/>
    <property type="molecule type" value="Genomic_DNA"/>
</dbReference>
<dbReference type="Proteomes" id="UP000254029">
    <property type="component" value="Unassembled WGS sequence"/>
</dbReference>
<name>A0A1R0MPK9_CHRVL</name>
<comment type="caution">
    <text evidence="8">The sequence shown here is derived from an EMBL/GenBank/DDBJ whole genome shotgun (WGS) entry which is preliminary data.</text>
</comment>
<gene>
    <name evidence="7" type="primary">flhA</name>
    <name evidence="9" type="synonym">flhA_1</name>
    <name evidence="8" type="ORF">CBW21_09255</name>
    <name evidence="9" type="ORF">NCTC8684_00290</name>
</gene>
<keyword evidence="7" id="KW-0813">Transport</keyword>
<evidence type="ECO:0000313" key="10">
    <source>
        <dbReference type="Proteomes" id="UP000196342"/>
    </source>
</evidence>
<keyword evidence="3 7" id="KW-1003">Cell membrane</keyword>
<keyword evidence="6 7" id="KW-0472">Membrane</keyword>
<dbReference type="PANTHER" id="PTHR30161">
    <property type="entry name" value="FLAGELLAR EXPORT PROTEIN, MEMBRANE FLHA SUBUNIT-RELATED"/>
    <property type="match status" value="1"/>
</dbReference>
<keyword evidence="8" id="KW-0966">Cell projection</keyword>
<evidence type="ECO:0000256" key="5">
    <source>
        <dbReference type="ARBA" id="ARBA00022989"/>
    </source>
</evidence>
<keyword evidence="5 7" id="KW-1133">Transmembrane helix</keyword>
<dbReference type="GO" id="GO:0009306">
    <property type="term" value="P:protein secretion"/>
    <property type="evidence" value="ECO:0007669"/>
    <property type="project" value="InterPro"/>
</dbReference>
<reference evidence="8 10" key="1">
    <citation type="submission" date="2017-05" db="EMBL/GenBank/DDBJ databases">
        <title>Chromobacterium violaceum GHPS1 isolated from Hydrocarbon polluted soil in French Guiana display an awesome secondary metabolite arsenal and a battery of drug and heavy-metal-resistance and detoxification of xenobiotics proteins.</title>
        <authorList>
            <person name="Belbahri L."/>
        </authorList>
    </citation>
    <scope>NUCLEOTIDE SEQUENCE [LARGE SCALE GENOMIC DNA]</scope>
    <source>
        <strain evidence="8 10">GHPS1</strain>
    </source>
</reference>
<dbReference type="PANTHER" id="PTHR30161:SF1">
    <property type="entry name" value="FLAGELLAR BIOSYNTHESIS PROTEIN FLHA-RELATED"/>
    <property type="match status" value="1"/>
</dbReference>
<dbReference type="GeneID" id="66366726"/>
<dbReference type="InterPro" id="IPR006301">
    <property type="entry name" value="FlhA"/>
</dbReference>
<dbReference type="InterPro" id="IPR042193">
    <property type="entry name" value="FHIPEP_3"/>
</dbReference>
<dbReference type="PROSITE" id="PS00994">
    <property type="entry name" value="FHIPEP"/>
    <property type="match status" value="1"/>
</dbReference>
<keyword evidence="10" id="KW-1185">Reference proteome</keyword>
<dbReference type="PRINTS" id="PR00949">
    <property type="entry name" value="TYPE3IMAPROT"/>
</dbReference>
<evidence type="ECO:0000256" key="2">
    <source>
        <dbReference type="ARBA" id="ARBA00008835"/>
    </source>
</evidence>
<dbReference type="Pfam" id="PF00771">
    <property type="entry name" value="FHIPEP"/>
    <property type="match status" value="1"/>
</dbReference>
<feature type="transmembrane region" description="Helical" evidence="7">
    <location>
        <begin position="245"/>
        <end position="267"/>
    </location>
</feature>